<evidence type="ECO:0000313" key="2">
    <source>
        <dbReference type="EMBL" id="PPE69114.1"/>
    </source>
</evidence>
<dbReference type="AlphaFoldDB" id="A0A2S5T281"/>
<dbReference type="Pfam" id="PF06983">
    <property type="entry name" value="3-dmu-9_3-mt"/>
    <property type="match status" value="1"/>
</dbReference>
<dbReference type="CDD" id="cd06588">
    <property type="entry name" value="PhnB_like"/>
    <property type="match status" value="1"/>
</dbReference>
<evidence type="ECO:0000313" key="4">
    <source>
        <dbReference type="Proteomes" id="UP000239406"/>
    </source>
</evidence>
<sequence length="163" mass="17902">MPDLAPKITPCIWFDQNNAEEAVAFYDSVFGNVRLVSVIRNGTHGPGPKGSVLAGAFEIAGQRIEFINGGPAFRLSEAFSLAVRCDSQAEIDRLWDALVADGGEHAPCGWLKDRFGVSWQIVPRVLYEMHEDPDPARADRVMQAMLQMRKLDIAALERAYAGG</sequence>
<dbReference type="Proteomes" id="UP000239406">
    <property type="component" value="Unassembled WGS sequence"/>
</dbReference>
<dbReference type="RefSeq" id="WP_104358291.1">
    <property type="nucleotide sequence ID" value="NZ_CALFFA010000006.1"/>
</dbReference>
<comment type="caution">
    <text evidence="2">The sequence shown here is derived from an EMBL/GenBank/DDBJ whole genome shotgun (WGS) entry which is preliminary data.</text>
</comment>
<evidence type="ECO:0000259" key="1">
    <source>
        <dbReference type="Pfam" id="PF06983"/>
    </source>
</evidence>
<evidence type="ECO:0000313" key="3">
    <source>
        <dbReference type="EMBL" id="TCP08290.1"/>
    </source>
</evidence>
<organism evidence="2 4">
    <name type="scientific">Caldimonas thermodepolymerans</name>
    <dbReference type="NCBI Taxonomy" id="215580"/>
    <lineage>
        <taxon>Bacteria</taxon>
        <taxon>Pseudomonadati</taxon>
        <taxon>Pseudomonadota</taxon>
        <taxon>Betaproteobacteria</taxon>
        <taxon>Burkholderiales</taxon>
        <taxon>Sphaerotilaceae</taxon>
        <taxon>Caldimonas</taxon>
    </lineage>
</organism>
<dbReference type="PIRSF" id="PIRSF021700">
    <property type="entry name" value="3_dmu_93_MTrfase"/>
    <property type="match status" value="1"/>
</dbReference>
<feature type="domain" description="PhnB-like" evidence="1">
    <location>
        <begin position="7"/>
        <end position="122"/>
    </location>
</feature>
<reference evidence="2 4" key="1">
    <citation type="submission" date="2018-02" db="EMBL/GenBank/DDBJ databases">
        <title>Reclassifiation of [Polyangium] brachysporum DSM 7029 as Guopingzhaonella breviflexa gen. nov., sp. nov., a member of the family Comamonadaceae.</title>
        <authorList>
            <person name="Tang B."/>
        </authorList>
    </citation>
    <scope>NUCLEOTIDE SEQUENCE [LARGE SCALE GENOMIC DNA]</scope>
    <source>
        <strain evidence="2 4">DSM 15344</strain>
    </source>
</reference>
<dbReference type="InterPro" id="IPR009725">
    <property type="entry name" value="3_dmu_93_MTrfase"/>
</dbReference>
<evidence type="ECO:0000313" key="5">
    <source>
        <dbReference type="Proteomes" id="UP000294772"/>
    </source>
</evidence>
<dbReference type="PANTHER" id="PTHR33990">
    <property type="entry name" value="PROTEIN YJDN-RELATED"/>
    <property type="match status" value="1"/>
</dbReference>
<dbReference type="InterPro" id="IPR028973">
    <property type="entry name" value="PhnB-like"/>
</dbReference>
<name>A0A2S5T281_9BURK</name>
<dbReference type="EMBL" id="PSNY01000015">
    <property type="protein sequence ID" value="PPE69114.1"/>
    <property type="molecule type" value="Genomic_DNA"/>
</dbReference>
<dbReference type="Gene3D" id="3.10.180.10">
    <property type="entry name" value="2,3-Dihydroxybiphenyl 1,2-Dioxygenase, domain 1"/>
    <property type="match status" value="1"/>
</dbReference>
<keyword evidence="4" id="KW-1185">Reference proteome</keyword>
<dbReference type="PANTHER" id="PTHR33990:SF2">
    <property type="entry name" value="PHNB-LIKE DOMAIN-CONTAINING PROTEIN"/>
    <property type="match status" value="1"/>
</dbReference>
<dbReference type="OrthoDB" id="5293819at2"/>
<dbReference type="SUPFAM" id="SSF54593">
    <property type="entry name" value="Glyoxalase/Bleomycin resistance protein/Dihydroxybiphenyl dioxygenase"/>
    <property type="match status" value="1"/>
</dbReference>
<dbReference type="EMBL" id="SLXF01000003">
    <property type="protein sequence ID" value="TCP08290.1"/>
    <property type="molecule type" value="Genomic_DNA"/>
</dbReference>
<accession>A0A2S5T281</accession>
<protein>
    <submittedName>
        <fullName evidence="3">3-demethylubiquinone-9 3-methyltransferase (Glyoxalase superfamily)</fullName>
    </submittedName>
</protein>
<dbReference type="Proteomes" id="UP000294772">
    <property type="component" value="Unassembled WGS sequence"/>
</dbReference>
<proteinExistence type="predicted"/>
<dbReference type="InterPro" id="IPR029068">
    <property type="entry name" value="Glyas_Bleomycin-R_OHBP_Dase"/>
</dbReference>
<gene>
    <name evidence="2" type="ORF">C1702_13785</name>
    <name evidence="3" type="ORF">EV676_103323</name>
</gene>
<reference evidence="3 5" key="2">
    <citation type="submission" date="2019-03" db="EMBL/GenBank/DDBJ databases">
        <title>Genomic Encyclopedia of Type Strains, Phase IV (KMG-IV): sequencing the most valuable type-strain genomes for metagenomic binning, comparative biology and taxonomic classification.</title>
        <authorList>
            <person name="Goeker M."/>
        </authorList>
    </citation>
    <scope>NUCLEOTIDE SEQUENCE [LARGE SCALE GENOMIC DNA]</scope>
    <source>
        <strain evidence="3 5">DSM 15264</strain>
    </source>
</reference>